<name>A0A6A7BFF4_9PLEO</name>
<dbReference type="AlphaFoldDB" id="A0A6A7BFF4"/>
<evidence type="ECO:0000313" key="3">
    <source>
        <dbReference type="Proteomes" id="UP000799423"/>
    </source>
</evidence>
<feature type="region of interest" description="Disordered" evidence="1">
    <location>
        <begin position="1"/>
        <end position="22"/>
    </location>
</feature>
<evidence type="ECO:0000313" key="2">
    <source>
        <dbReference type="EMBL" id="KAF2854226.1"/>
    </source>
</evidence>
<dbReference type="InterPro" id="IPR032675">
    <property type="entry name" value="LRR_dom_sf"/>
</dbReference>
<reference evidence="2" key="1">
    <citation type="submission" date="2020-01" db="EMBL/GenBank/DDBJ databases">
        <authorList>
            <consortium name="DOE Joint Genome Institute"/>
            <person name="Haridas S."/>
            <person name="Albert R."/>
            <person name="Binder M."/>
            <person name="Bloem J."/>
            <person name="Labutti K."/>
            <person name="Salamov A."/>
            <person name="Andreopoulos B."/>
            <person name="Baker S.E."/>
            <person name="Barry K."/>
            <person name="Bills G."/>
            <person name="Bluhm B.H."/>
            <person name="Cannon C."/>
            <person name="Castanera R."/>
            <person name="Culley D.E."/>
            <person name="Daum C."/>
            <person name="Ezra D."/>
            <person name="Gonzalez J.B."/>
            <person name="Henrissat B."/>
            <person name="Kuo A."/>
            <person name="Liang C."/>
            <person name="Lipzen A."/>
            <person name="Lutzoni F."/>
            <person name="Magnuson J."/>
            <person name="Mondo S."/>
            <person name="Nolan M."/>
            <person name="Ohm R."/>
            <person name="Pangilinan J."/>
            <person name="Park H.-J."/>
            <person name="Ramirez L."/>
            <person name="Alfaro M."/>
            <person name="Sun H."/>
            <person name="Tritt A."/>
            <person name="Yoshinaga Y."/>
            <person name="Zwiers L.-H."/>
            <person name="Turgeon B.G."/>
            <person name="Goodwin S.B."/>
            <person name="Spatafora J.W."/>
            <person name="Crous P.W."/>
            <person name="Grigoriev I.V."/>
        </authorList>
    </citation>
    <scope>NUCLEOTIDE SEQUENCE</scope>
    <source>
        <strain evidence="2">IPT5</strain>
    </source>
</reference>
<dbReference type="Proteomes" id="UP000799423">
    <property type="component" value="Unassembled WGS sequence"/>
</dbReference>
<dbReference type="Gene3D" id="3.80.10.10">
    <property type="entry name" value="Ribonuclease Inhibitor"/>
    <property type="match status" value="1"/>
</dbReference>
<gene>
    <name evidence="2" type="ORF">T440DRAFT_270734</name>
</gene>
<sequence>MPEYQCDVYSDGGDSPPSKGFRDLPDELLLEIMTRLEVIRAYEPQSTAWSWHNWVGEGIRQGINQERQRTLHAICLTSRRLRRIATPILYAAFTGTSTWKGIEHLKSFHRTVSNREATVAHGVPFSKHLRYIENRLSDHYGNSLYKDTAGYDTMQMTARYFYLLAEIVKLAPNLQHLCVVSLETEEISFWKHIMASAQTADPAVNSTMSFSKLETLCFQINTSAFRRRSGEVWFAHIFSTMASVPLLKELRACGVMSNNNAPVALATPLAPFRKLQRLEITKCLLDFDEIVDLWQACTGLQHITCEWAYLDCTTELPSDLLPGLLRHAETLQTLHLDLREVRFDLPRPPAPPLFGSLRAFVNLRSLTVCERFTSDDHYTWDGRIAHLLPFSLEDLNVLRHPDGLFEFGSHEDRIRNLRRLAEDCQVVLPHLKRVAIHDLAEFHCSELQTLFTTAGVQFDIVREIV</sequence>
<dbReference type="EMBL" id="MU006293">
    <property type="protein sequence ID" value="KAF2854226.1"/>
    <property type="molecule type" value="Genomic_DNA"/>
</dbReference>
<keyword evidence="3" id="KW-1185">Reference proteome</keyword>
<proteinExistence type="predicted"/>
<accession>A0A6A7BFF4</accession>
<dbReference type="OrthoDB" id="2520703at2759"/>
<evidence type="ECO:0000256" key="1">
    <source>
        <dbReference type="SAM" id="MobiDB-lite"/>
    </source>
</evidence>
<evidence type="ECO:0008006" key="4">
    <source>
        <dbReference type="Google" id="ProtNLM"/>
    </source>
</evidence>
<dbReference type="SUPFAM" id="SSF52047">
    <property type="entry name" value="RNI-like"/>
    <property type="match status" value="1"/>
</dbReference>
<organism evidence="2 3">
    <name type="scientific">Plenodomus tracheiphilus IPT5</name>
    <dbReference type="NCBI Taxonomy" id="1408161"/>
    <lineage>
        <taxon>Eukaryota</taxon>
        <taxon>Fungi</taxon>
        <taxon>Dikarya</taxon>
        <taxon>Ascomycota</taxon>
        <taxon>Pezizomycotina</taxon>
        <taxon>Dothideomycetes</taxon>
        <taxon>Pleosporomycetidae</taxon>
        <taxon>Pleosporales</taxon>
        <taxon>Pleosporineae</taxon>
        <taxon>Leptosphaeriaceae</taxon>
        <taxon>Plenodomus</taxon>
    </lineage>
</organism>
<protein>
    <recommendedName>
        <fullName evidence="4">F-box domain-containing protein</fullName>
    </recommendedName>
</protein>